<evidence type="ECO:0000256" key="7">
    <source>
        <dbReference type="ARBA" id="ARBA00030776"/>
    </source>
</evidence>
<dbReference type="GO" id="GO:0070063">
    <property type="term" value="F:RNA polymerase binding"/>
    <property type="evidence" value="ECO:0007669"/>
    <property type="project" value="InterPro"/>
</dbReference>
<dbReference type="SUPFAM" id="SSF46557">
    <property type="entry name" value="GreA transcript cleavage protein, N-terminal domain"/>
    <property type="match status" value="1"/>
</dbReference>
<feature type="domain" description="Transcription elongation factor GreA/GreB N-terminal" evidence="9">
    <location>
        <begin position="21"/>
        <end position="81"/>
    </location>
</feature>
<comment type="similarity">
    <text evidence="1">Belongs to the GreA/GreB family.</text>
</comment>
<keyword evidence="10" id="KW-0648">Protein biosynthesis</keyword>
<accession>A0A3B1CB57</accession>
<dbReference type="PROSITE" id="PS00830">
    <property type="entry name" value="GREAB_2"/>
    <property type="match status" value="1"/>
</dbReference>
<dbReference type="InterPro" id="IPR001437">
    <property type="entry name" value="Tscrpt_elong_fac_GreA/B_C"/>
</dbReference>
<evidence type="ECO:0000259" key="9">
    <source>
        <dbReference type="Pfam" id="PF03449"/>
    </source>
</evidence>
<name>A0A3B1CB57_9ZZZZ</name>
<feature type="domain" description="Transcription elongation factor GreA/GreB C-terminal" evidence="8">
    <location>
        <begin position="91"/>
        <end position="162"/>
    </location>
</feature>
<dbReference type="InterPro" id="IPR023459">
    <property type="entry name" value="Tscrpt_elong_fac_GreA/B_fam"/>
</dbReference>
<dbReference type="HAMAP" id="MF_00105">
    <property type="entry name" value="GreA_GreB"/>
    <property type="match status" value="1"/>
</dbReference>
<dbReference type="GO" id="GO:0003746">
    <property type="term" value="F:translation elongation factor activity"/>
    <property type="evidence" value="ECO:0007669"/>
    <property type="project" value="UniProtKB-KW"/>
</dbReference>
<dbReference type="InterPro" id="IPR036953">
    <property type="entry name" value="GreA/GreB_C_sf"/>
</dbReference>
<dbReference type="Pfam" id="PF03449">
    <property type="entry name" value="GreA_GreB_N"/>
    <property type="match status" value="1"/>
</dbReference>
<keyword evidence="5" id="KW-0804">Transcription</keyword>
<keyword evidence="3" id="KW-0805">Transcription regulation</keyword>
<dbReference type="PROSITE" id="PS00829">
    <property type="entry name" value="GREAB_1"/>
    <property type="match status" value="1"/>
</dbReference>
<evidence type="ECO:0000256" key="2">
    <source>
        <dbReference type="ARBA" id="ARBA00013729"/>
    </source>
</evidence>
<sequence length="174" mass="19787">MRYNFVQSLFIYFKAMRFEIVKKLEDELELLNRELLVEIPRELKKAADYGDLSENAEYDAAKQRKQFVESRMGQLQKRISEILSVNVKAIPKDRVGLGSKVKLEDVDSGETIEYTFVFPEEVDPEIGKISLASPVGKSLVGKREDDEVVIVTPSGRREYCIEQLVTIHDGADSA</sequence>
<reference evidence="10" key="1">
    <citation type="submission" date="2018-06" db="EMBL/GenBank/DDBJ databases">
        <authorList>
            <person name="Zhirakovskaya E."/>
        </authorList>
    </citation>
    <scope>NUCLEOTIDE SEQUENCE</scope>
</reference>
<dbReference type="GO" id="GO:0003677">
    <property type="term" value="F:DNA binding"/>
    <property type="evidence" value="ECO:0007669"/>
    <property type="project" value="UniProtKB-KW"/>
</dbReference>
<dbReference type="FunFam" id="1.10.287.180:FF:000001">
    <property type="entry name" value="Transcription elongation factor GreA"/>
    <property type="match status" value="1"/>
</dbReference>
<dbReference type="PANTHER" id="PTHR30437">
    <property type="entry name" value="TRANSCRIPTION ELONGATION FACTOR GREA"/>
    <property type="match status" value="1"/>
</dbReference>
<evidence type="ECO:0000313" key="10">
    <source>
        <dbReference type="EMBL" id="VAX21244.1"/>
    </source>
</evidence>
<organism evidence="10">
    <name type="scientific">hydrothermal vent metagenome</name>
    <dbReference type="NCBI Taxonomy" id="652676"/>
    <lineage>
        <taxon>unclassified sequences</taxon>
        <taxon>metagenomes</taxon>
        <taxon>ecological metagenomes</taxon>
    </lineage>
</organism>
<proteinExistence type="inferred from homology"/>
<dbReference type="PANTHER" id="PTHR30437:SF4">
    <property type="entry name" value="TRANSCRIPTION ELONGATION FACTOR GREA"/>
    <property type="match status" value="1"/>
</dbReference>
<evidence type="ECO:0000256" key="6">
    <source>
        <dbReference type="ARBA" id="ARBA00024916"/>
    </source>
</evidence>
<dbReference type="InterPro" id="IPR022691">
    <property type="entry name" value="Tscrpt_elong_fac_GreA/B_N"/>
</dbReference>
<evidence type="ECO:0000256" key="1">
    <source>
        <dbReference type="ARBA" id="ARBA00008213"/>
    </source>
</evidence>
<evidence type="ECO:0000256" key="4">
    <source>
        <dbReference type="ARBA" id="ARBA00023125"/>
    </source>
</evidence>
<dbReference type="Gene3D" id="3.10.50.30">
    <property type="entry name" value="Transcription elongation factor, GreA/GreB, C-terminal domain"/>
    <property type="match status" value="1"/>
</dbReference>
<keyword evidence="10" id="KW-0251">Elongation factor</keyword>
<evidence type="ECO:0000256" key="5">
    <source>
        <dbReference type="ARBA" id="ARBA00023163"/>
    </source>
</evidence>
<dbReference type="Gene3D" id="1.10.287.180">
    <property type="entry name" value="Transcription elongation factor, GreA/GreB, N-terminal domain"/>
    <property type="match status" value="1"/>
</dbReference>
<dbReference type="InterPro" id="IPR036805">
    <property type="entry name" value="Tscrpt_elong_fac_GreA/B_N_sf"/>
</dbReference>
<keyword evidence="4" id="KW-0238">DNA-binding</keyword>
<dbReference type="InterPro" id="IPR028624">
    <property type="entry name" value="Tscrpt_elong_fac_GreA/B"/>
</dbReference>
<evidence type="ECO:0000256" key="3">
    <source>
        <dbReference type="ARBA" id="ARBA00023015"/>
    </source>
</evidence>
<comment type="function">
    <text evidence="6">Necessary for efficient RNA polymerase transcription elongation past template-encoded arresting sites. The arresting sites in DNA have the property of trapping a certain fraction of elongating RNA polymerases that pass through, resulting in locked ternary complexes. Cleavage of the nascent transcript by cleavage factors such as GreA or GreB allows the resumption of elongation from the new 3'terminus. GreA releases sequences of 2 to 3 nucleotides.</text>
</comment>
<dbReference type="GO" id="GO:0006354">
    <property type="term" value="P:DNA-templated transcription elongation"/>
    <property type="evidence" value="ECO:0007669"/>
    <property type="project" value="TreeGrafter"/>
</dbReference>
<dbReference type="AlphaFoldDB" id="A0A3B1CB57"/>
<dbReference type="InterPro" id="IPR018151">
    <property type="entry name" value="TF_GreA/GreB_CS"/>
</dbReference>
<dbReference type="SUPFAM" id="SSF54534">
    <property type="entry name" value="FKBP-like"/>
    <property type="match status" value="1"/>
</dbReference>
<gene>
    <name evidence="10" type="ORF">MNBD_NITROSPINAE03-1240</name>
</gene>
<dbReference type="PIRSF" id="PIRSF006092">
    <property type="entry name" value="GreA_GreB"/>
    <property type="match status" value="1"/>
</dbReference>
<protein>
    <recommendedName>
        <fullName evidence="2">Transcription elongation factor GreA</fullName>
    </recommendedName>
    <alternativeName>
        <fullName evidence="7">Transcript cleavage factor GreA</fullName>
    </alternativeName>
</protein>
<dbReference type="EMBL" id="UOGB01000199">
    <property type="protein sequence ID" value="VAX21244.1"/>
    <property type="molecule type" value="Genomic_DNA"/>
</dbReference>
<evidence type="ECO:0000259" key="8">
    <source>
        <dbReference type="Pfam" id="PF01272"/>
    </source>
</evidence>
<dbReference type="GO" id="GO:0032784">
    <property type="term" value="P:regulation of DNA-templated transcription elongation"/>
    <property type="evidence" value="ECO:0007669"/>
    <property type="project" value="InterPro"/>
</dbReference>
<dbReference type="Pfam" id="PF01272">
    <property type="entry name" value="GreA_GreB"/>
    <property type="match status" value="1"/>
</dbReference>